<name>A0AC61DIE5_9FIRM</name>
<gene>
    <name evidence="1" type="ORF">CS063_01185</name>
</gene>
<organism evidence="1 2">
    <name type="scientific">Sporanaerobium hydrogeniformans</name>
    <dbReference type="NCBI Taxonomy" id="3072179"/>
    <lineage>
        <taxon>Bacteria</taxon>
        <taxon>Bacillati</taxon>
        <taxon>Bacillota</taxon>
        <taxon>Clostridia</taxon>
        <taxon>Lachnospirales</taxon>
        <taxon>Lachnospiraceae</taxon>
        <taxon>Sporanaerobium</taxon>
    </lineage>
</organism>
<proteinExistence type="predicted"/>
<comment type="caution">
    <text evidence="1">The sequence shown here is derived from an EMBL/GenBank/DDBJ whole genome shotgun (WGS) entry which is preliminary data.</text>
</comment>
<evidence type="ECO:0000313" key="2">
    <source>
        <dbReference type="Proteomes" id="UP000224460"/>
    </source>
</evidence>
<accession>A0AC61DIE5</accession>
<reference evidence="1" key="1">
    <citation type="submission" date="2017-10" db="EMBL/GenBank/DDBJ databases">
        <title>Genome sequence of cellulolytic Lachnospiraceae bacterium XHS1971 isolated from hotspring sediment.</title>
        <authorList>
            <person name="Vasudevan G."/>
            <person name="Joshi A.J."/>
            <person name="Hivarkar S."/>
            <person name="Lanjekar V.B."/>
            <person name="Dhakephalkar P.K."/>
            <person name="Dagar S."/>
        </authorList>
    </citation>
    <scope>NUCLEOTIDE SEQUENCE</scope>
    <source>
        <strain evidence="1">XHS1971</strain>
    </source>
</reference>
<evidence type="ECO:0000313" key="1">
    <source>
        <dbReference type="EMBL" id="PHV72455.1"/>
    </source>
</evidence>
<protein>
    <submittedName>
        <fullName evidence="1">Phosphate propanoyltransferase</fullName>
    </submittedName>
</protein>
<keyword evidence="2" id="KW-1185">Reference proteome</keyword>
<sequence length="205" mass="22279">MTSSKVQSEVKGVSPTQKAIPVGVSARHLHVTKEHLEILFGEGATLHPKKELMGGQYAANECVTIVGINLRVIENVRILGPVRKETQVELAKTDAIRLGINPPIRESGQIKGSSPITIVGPKGALYLEEGCIVAKRHIHMNEKDAALLGVEDNEIVSVEMGGERKGRFDNVQIRVHPSFTLEMHIDTDEANALGASCKQHAIIMK</sequence>
<dbReference type="EMBL" id="PEDL01000001">
    <property type="protein sequence ID" value="PHV72455.1"/>
    <property type="molecule type" value="Genomic_DNA"/>
</dbReference>
<dbReference type="Proteomes" id="UP000224460">
    <property type="component" value="Unassembled WGS sequence"/>
</dbReference>